<dbReference type="Gene3D" id="2.40.160.20">
    <property type="match status" value="1"/>
</dbReference>
<dbReference type="Proteomes" id="UP001428817">
    <property type="component" value="Unassembled WGS sequence"/>
</dbReference>
<gene>
    <name evidence="1" type="ORF">GCM10023321_84940</name>
</gene>
<evidence type="ECO:0008006" key="3">
    <source>
        <dbReference type="Google" id="ProtNLM"/>
    </source>
</evidence>
<name>A0ABP9RFU5_9PSEU</name>
<proteinExistence type="predicted"/>
<comment type="caution">
    <text evidence="1">The sequence shown here is derived from an EMBL/GenBank/DDBJ whole genome shotgun (WGS) entry which is preliminary data.</text>
</comment>
<reference evidence="2" key="1">
    <citation type="journal article" date="2019" name="Int. J. Syst. Evol. Microbiol.">
        <title>The Global Catalogue of Microorganisms (GCM) 10K type strain sequencing project: providing services to taxonomists for standard genome sequencing and annotation.</title>
        <authorList>
            <consortium name="The Broad Institute Genomics Platform"/>
            <consortium name="The Broad Institute Genome Sequencing Center for Infectious Disease"/>
            <person name="Wu L."/>
            <person name="Ma J."/>
        </authorList>
    </citation>
    <scope>NUCLEOTIDE SEQUENCE [LARGE SCALE GENOMIC DNA]</scope>
    <source>
        <strain evidence="2">JCM 18303</strain>
    </source>
</reference>
<organism evidence="1 2">
    <name type="scientific">Pseudonocardia eucalypti</name>
    <dbReference type="NCBI Taxonomy" id="648755"/>
    <lineage>
        <taxon>Bacteria</taxon>
        <taxon>Bacillati</taxon>
        <taxon>Actinomycetota</taxon>
        <taxon>Actinomycetes</taxon>
        <taxon>Pseudonocardiales</taxon>
        <taxon>Pseudonocardiaceae</taxon>
        <taxon>Pseudonocardia</taxon>
    </lineage>
</organism>
<sequence length="152" mass="16541">MTTPQTPTRPELATEFVPLARGVWHLAEYLTIPETPAGTRVIVEITQGRLEGDRFRASIKGAASADWLTIGPGGIGTVDFRGTLETDDGALVYLYGPGRCDLSGGMGRQSPLYGGALFETADERYRWLNGIAAAWKGVVVDGVLYDEYFELR</sequence>
<dbReference type="EMBL" id="BAABJP010000068">
    <property type="protein sequence ID" value="GAA5176469.1"/>
    <property type="molecule type" value="Genomic_DNA"/>
</dbReference>
<dbReference type="RefSeq" id="WP_185065795.1">
    <property type="nucleotide sequence ID" value="NZ_BAABJP010000068.1"/>
</dbReference>
<evidence type="ECO:0000313" key="1">
    <source>
        <dbReference type="EMBL" id="GAA5176469.1"/>
    </source>
</evidence>
<protein>
    <recommendedName>
        <fullName evidence="3">DUF3237 domain-containing protein</fullName>
    </recommendedName>
</protein>
<keyword evidence="2" id="KW-1185">Reference proteome</keyword>
<dbReference type="Pfam" id="PF11578">
    <property type="entry name" value="DUF3237"/>
    <property type="match status" value="1"/>
</dbReference>
<accession>A0ABP9RFU5</accession>
<evidence type="ECO:0000313" key="2">
    <source>
        <dbReference type="Proteomes" id="UP001428817"/>
    </source>
</evidence>